<keyword evidence="8 9" id="KW-0472">Membrane</keyword>
<feature type="transmembrane region" description="Helical" evidence="9">
    <location>
        <begin position="70"/>
        <end position="89"/>
    </location>
</feature>
<evidence type="ECO:0000256" key="4">
    <source>
        <dbReference type="ARBA" id="ARBA00022692"/>
    </source>
</evidence>
<keyword evidence="3 9" id="KW-0813">Transport</keyword>
<evidence type="ECO:0000256" key="2">
    <source>
        <dbReference type="ARBA" id="ARBA00007127"/>
    </source>
</evidence>
<evidence type="ECO:0000313" key="10">
    <source>
        <dbReference type="EMBL" id="GMI27355.1"/>
    </source>
</evidence>
<keyword evidence="11" id="KW-1185">Reference proteome</keyword>
<feature type="transmembrane region" description="Helical" evidence="9">
    <location>
        <begin position="373"/>
        <end position="393"/>
    </location>
</feature>
<feature type="transmembrane region" description="Helical" evidence="9">
    <location>
        <begin position="207"/>
        <end position="229"/>
    </location>
</feature>
<keyword evidence="4 9" id="KW-0812">Transmembrane</keyword>
<dbReference type="InterPro" id="IPR004667">
    <property type="entry name" value="ADP_ATP_car_bac_type"/>
</dbReference>
<evidence type="ECO:0000256" key="8">
    <source>
        <dbReference type="ARBA" id="ARBA00023136"/>
    </source>
</evidence>
<evidence type="ECO:0000256" key="6">
    <source>
        <dbReference type="ARBA" id="ARBA00022840"/>
    </source>
</evidence>
<organism evidence="10 11">
    <name type="scientific">Tetraparma gracilis</name>
    <dbReference type="NCBI Taxonomy" id="2962635"/>
    <lineage>
        <taxon>Eukaryota</taxon>
        <taxon>Sar</taxon>
        <taxon>Stramenopiles</taxon>
        <taxon>Ochrophyta</taxon>
        <taxon>Bolidophyceae</taxon>
        <taxon>Parmales</taxon>
        <taxon>Triparmaceae</taxon>
        <taxon>Tetraparma</taxon>
    </lineage>
</organism>
<comment type="subcellular location">
    <subcellularLocation>
        <location evidence="1 9">Membrane</location>
        <topology evidence="1 9">Multi-pass membrane protein</topology>
    </subcellularLocation>
</comment>
<keyword evidence="5 9" id="KW-0547">Nucleotide-binding</keyword>
<protein>
    <recommendedName>
        <fullName evidence="9">ADP,ATP carrier protein</fullName>
    </recommendedName>
</protein>
<proteinExistence type="inferred from homology"/>
<dbReference type="PANTHER" id="PTHR31187:SF1">
    <property type="entry name" value="ADP,ATP CARRIER PROTEIN 1"/>
    <property type="match status" value="1"/>
</dbReference>
<evidence type="ECO:0000256" key="5">
    <source>
        <dbReference type="ARBA" id="ARBA00022741"/>
    </source>
</evidence>
<evidence type="ECO:0000256" key="3">
    <source>
        <dbReference type="ARBA" id="ARBA00022448"/>
    </source>
</evidence>
<feature type="transmembrane region" description="Helical" evidence="9">
    <location>
        <begin position="109"/>
        <end position="128"/>
    </location>
</feature>
<dbReference type="Gene3D" id="1.20.1250.20">
    <property type="entry name" value="MFS general substrate transporter like domains"/>
    <property type="match status" value="1"/>
</dbReference>
<dbReference type="PANTHER" id="PTHR31187">
    <property type="match status" value="1"/>
</dbReference>
<feature type="transmembrane region" description="Helical" evidence="9">
    <location>
        <begin position="235"/>
        <end position="253"/>
    </location>
</feature>
<comment type="caution">
    <text evidence="10">The sequence shown here is derived from an EMBL/GenBank/DDBJ whole genome shotgun (WGS) entry which is preliminary data.</text>
</comment>
<keyword evidence="7 9" id="KW-1133">Transmembrane helix</keyword>
<keyword evidence="6 9" id="KW-0067">ATP-binding</keyword>
<evidence type="ECO:0000256" key="7">
    <source>
        <dbReference type="ARBA" id="ARBA00022989"/>
    </source>
</evidence>
<accession>A0ABQ6MK51</accession>
<sequence>MLPPPSSLPSLPPSSLLPSQLLPSSLLPSLLPSLLLRGGALSSSSSSIPPPPSLAPSLLSSLALPSSPPAAVLHMALSMMLHFFGYEYARSATLTLFTSDETGFRDPAALPFALACVFPASYVLLRAYTQLLNKLGPRKALSASALLCAMVLSLLTLLIRASPKQSPAARCLAAALFVFREAYVQLLSTQHWSFMSSIMSARTGSRWFGPIAGLSSASSAAAGLTIRPLVDRGGVHGLTAATVAALLLSAVFAERAYGISERGGFNPAKEWRREKVHRGKREKAGKAVPISDTAAALFRRVPALRFLFVETLLCQGLSTVLNVRFISFLRLAFPRDQDRAVYMGKFYAAANAASGLTQFLVLPNLMPRADKRLVWAFMPLAMGCVMIASLAAAGPSLDLIAGAFLLMKVLEYSVRGVCQELLYVPLDFEARFVGKEVIGMLGYRLGKSGTSLVLSAAGYLGGGLPLQALTSAASAMTAAWCLAIFRLLQFVPAAAAVEKKKGGRGGKVGKGVGWGGKRMAK</sequence>
<comment type="similarity">
    <text evidence="2 9">Belongs to the ADP/ATP translocase tlc family.</text>
</comment>
<evidence type="ECO:0000313" key="11">
    <source>
        <dbReference type="Proteomes" id="UP001165060"/>
    </source>
</evidence>
<feature type="transmembrane region" description="Helical" evidence="9">
    <location>
        <begin position="306"/>
        <end position="326"/>
    </location>
</feature>
<name>A0ABQ6MK51_9STRA</name>
<gene>
    <name evidence="10" type="ORF">TeGR_g12518</name>
</gene>
<dbReference type="SUPFAM" id="SSF103473">
    <property type="entry name" value="MFS general substrate transporter"/>
    <property type="match status" value="1"/>
</dbReference>
<evidence type="ECO:0000256" key="1">
    <source>
        <dbReference type="ARBA" id="ARBA00004141"/>
    </source>
</evidence>
<dbReference type="Pfam" id="PF03219">
    <property type="entry name" value="TLC"/>
    <property type="match status" value="1"/>
</dbReference>
<reference evidence="10 11" key="1">
    <citation type="journal article" date="2023" name="Commun. Biol.">
        <title>Genome analysis of Parmales, the sister group of diatoms, reveals the evolutionary specialization of diatoms from phago-mixotrophs to photoautotrophs.</title>
        <authorList>
            <person name="Ban H."/>
            <person name="Sato S."/>
            <person name="Yoshikawa S."/>
            <person name="Yamada K."/>
            <person name="Nakamura Y."/>
            <person name="Ichinomiya M."/>
            <person name="Sato N."/>
            <person name="Blanc-Mathieu R."/>
            <person name="Endo H."/>
            <person name="Kuwata A."/>
            <person name="Ogata H."/>
        </authorList>
    </citation>
    <scope>NUCLEOTIDE SEQUENCE [LARGE SCALE GENOMIC DNA]</scope>
</reference>
<dbReference type="InterPro" id="IPR036259">
    <property type="entry name" value="MFS_trans_sf"/>
</dbReference>
<feature type="transmembrane region" description="Helical" evidence="9">
    <location>
        <begin position="472"/>
        <end position="497"/>
    </location>
</feature>
<feature type="transmembrane region" description="Helical" evidence="9">
    <location>
        <begin position="346"/>
        <end position="366"/>
    </location>
</feature>
<dbReference type="Proteomes" id="UP001165060">
    <property type="component" value="Unassembled WGS sequence"/>
</dbReference>
<feature type="transmembrane region" description="Helical" evidence="9">
    <location>
        <begin position="140"/>
        <end position="161"/>
    </location>
</feature>
<evidence type="ECO:0000256" key="9">
    <source>
        <dbReference type="RuleBase" id="RU363121"/>
    </source>
</evidence>
<dbReference type="EMBL" id="BRYB01005654">
    <property type="protein sequence ID" value="GMI27355.1"/>
    <property type="molecule type" value="Genomic_DNA"/>
</dbReference>